<evidence type="ECO:0000313" key="3">
    <source>
        <dbReference type="EMBL" id="MEJ8476266.1"/>
    </source>
</evidence>
<comment type="caution">
    <text evidence="3">The sequence shown here is derived from an EMBL/GenBank/DDBJ whole genome shotgun (WGS) entry which is preliminary data.</text>
</comment>
<organism evidence="3 4">
    <name type="scientific">Roseibium algae</name>
    <dbReference type="NCBI Taxonomy" id="3123038"/>
    <lineage>
        <taxon>Bacteria</taxon>
        <taxon>Pseudomonadati</taxon>
        <taxon>Pseudomonadota</taxon>
        <taxon>Alphaproteobacteria</taxon>
        <taxon>Hyphomicrobiales</taxon>
        <taxon>Stappiaceae</taxon>
        <taxon>Roseibium</taxon>
    </lineage>
</organism>
<dbReference type="Gene3D" id="3.60.120.10">
    <property type="entry name" value="Anthranilate synthase"/>
    <property type="match status" value="1"/>
</dbReference>
<keyword evidence="4" id="KW-1185">Reference proteome</keyword>
<dbReference type="SUPFAM" id="SSF56322">
    <property type="entry name" value="ADC synthase"/>
    <property type="match status" value="1"/>
</dbReference>
<dbReference type="NCBIfam" id="TIGR00553">
    <property type="entry name" value="pabB"/>
    <property type="match status" value="1"/>
</dbReference>
<sequence length="642" mass="71234">MQKSDQHFLQELSSPTLGLSLVGIIAFMTSSEIPVDSVLLLDCLNEKRAQYFSEPQEVLSCRDLSQVKATLEAVERAQRQGCYVAGFLAYELGFAFEEKLRSGWQNNGDLLAWFGVYDQSETFSLKETHRLLAQAAGEESASLGRLTFDWSEAEYDHAFQQAQRHLAQGYIYQVNLTMNARFSHSGSSEAAFLKLLNSQPVAHAAFLKLEDRAILSLSPELFLEQRGQMLRARPMKGTAPRGNKLLEDRQVARDLAKDPKQRAENTMIVDLMRNDLSRIAETGSVKVTSLCEVERYKSLHQMTSTVEARLKDGIGFAQIIANLFPCGSITGAPKLSAMMIAKRLEASPRGVYTGSIGYLHPSGDFKFNVAIRTLVLREDGAGEVGTGSAVVYDSGAVPEYDECRLKLKFMTGENAPFSLFETMAFLPGEGIQLFERHMRRLGASAAYFGRDCDDEAIRQELNLLTKGFSDPRRVRLELDETGSWTILDEAFNPVEPETVWNVALMSEAYPEPRVFLFHKTTNRAFYDETRARCAEQTGCQEVLFANESGYLTEGSFTNIFLRKDGRLLTPALHHGLLPGTLREGLLETALAEEADLTVADLYAAKEVFVGNSVRGLVRVRLIETPAGALRDSGSGSLPAHDV</sequence>
<dbReference type="Gene3D" id="3.20.10.10">
    <property type="entry name" value="D-amino Acid Aminotransferase, subunit A, domain 2"/>
    <property type="match status" value="1"/>
</dbReference>
<dbReference type="InterPro" id="IPR043132">
    <property type="entry name" value="BCAT-like_C"/>
</dbReference>
<dbReference type="GO" id="GO:0046820">
    <property type="term" value="F:4-amino-4-deoxychorismate synthase activity"/>
    <property type="evidence" value="ECO:0007669"/>
    <property type="project" value="UniProtKB-EC"/>
</dbReference>
<dbReference type="InterPro" id="IPR036038">
    <property type="entry name" value="Aminotransferase-like"/>
</dbReference>
<proteinExistence type="predicted"/>
<dbReference type="EMBL" id="JBAKIA010000016">
    <property type="protein sequence ID" value="MEJ8476266.1"/>
    <property type="molecule type" value="Genomic_DNA"/>
</dbReference>
<dbReference type="InterPro" id="IPR001544">
    <property type="entry name" value="Aminotrans_IV"/>
</dbReference>
<dbReference type="InterPro" id="IPR015890">
    <property type="entry name" value="Chorismate_C"/>
</dbReference>
<dbReference type="Pfam" id="PF01063">
    <property type="entry name" value="Aminotran_4"/>
    <property type="match status" value="1"/>
</dbReference>
<dbReference type="PRINTS" id="PR00095">
    <property type="entry name" value="ANTSNTHASEI"/>
</dbReference>
<keyword evidence="3" id="KW-0808">Transferase</keyword>
<keyword evidence="3" id="KW-0032">Aminotransferase</keyword>
<dbReference type="Pfam" id="PF00425">
    <property type="entry name" value="Chorismate_bind"/>
    <property type="match status" value="1"/>
</dbReference>
<evidence type="ECO:0000313" key="4">
    <source>
        <dbReference type="Proteomes" id="UP001385499"/>
    </source>
</evidence>
<dbReference type="SUPFAM" id="SSF56752">
    <property type="entry name" value="D-aminoacid aminotransferase-like PLP-dependent enzymes"/>
    <property type="match status" value="1"/>
</dbReference>
<feature type="domain" description="Chorismate-utilising enzyme C-terminal" evidence="2">
    <location>
        <begin position="152"/>
        <end position="406"/>
    </location>
</feature>
<evidence type="ECO:0000256" key="1">
    <source>
        <dbReference type="ARBA" id="ARBA00014472"/>
    </source>
</evidence>
<dbReference type="InterPro" id="IPR019999">
    <property type="entry name" value="Anth_synth_I-like"/>
</dbReference>
<dbReference type="InterPro" id="IPR005801">
    <property type="entry name" value="ADC_synthase"/>
</dbReference>
<dbReference type="InterPro" id="IPR043131">
    <property type="entry name" value="BCAT-like_N"/>
</dbReference>
<accession>A0ABU8TRC5</accession>
<dbReference type="RefSeq" id="WP_340276691.1">
    <property type="nucleotide sequence ID" value="NZ_JBAKIA010000016.1"/>
</dbReference>
<protein>
    <recommendedName>
        <fullName evidence="1">Probable branched-chain-amino-acid aminotransferase</fullName>
    </recommendedName>
</protein>
<dbReference type="PANTHER" id="PTHR11236">
    <property type="entry name" value="AMINOBENZOATE/ANTHRANILATE SYNTHASE"/>
    <property type="match status" value="1"/>
</dbReference>
<gene>
    <name evidence="3" type="primary">pabB</name>
    <name evidence="3" type="ORF">V6575_19410</name>
</gene>
<evidence type="ECO:0000259" key="2">
    <source>
        <dbReference type="Pfam" id="PF00425"/>
    </source>
</evidence>
<dbReference type="Proteomes" id="UP001385499">
    <property type="component" value="Unassembled WGS sequence"/>
</dbReference>
<dbReference type="Gene3D" id="3.30.470.10">
    <property type="match status" value="1"/>
</dbReference>
<dbReference type="PANTHER" id="PTHR11236:SF50">
    <property type="entry name" value="AMINODEOXYCHORISMATE SYNTHASE COMPONENT 1"/>
    <property type="match status" value="1"/>
</dbReference>
<reference evidence="3 4" key="1">
    <citation type="submission" date="2024-02" db="EMBL/GenBank/DDBJ databases">
        <title>Roseibium algae sp. nov., isolated from marine alga (Grateloupia sp.), showing potential in myo-inositol conversion.</title>
        <authorList>
            <person name="Wang Y."/>
        </authorList>
    </citation>
    <scope>NUCLEOTIDE SEQUENCE [LARGE SCALE GENOMIC DNA]</scope>
    <source>
        <strain evidence="3 4">H3510</strain>
    </source>
</reference>
<dbReference type="InterPro" id="IPR005802">
    <property type="entry name" value="ADC_synth_comp_1"/>
</dbReference>
<name>A0ABU8TRC5_9HYPH</name>